<evidence type="ECO:0000259" key="8">
    <source>
        <dbReference type="Pfam" id="PF01967"/>
    </source>
</evidence>
<evidence type="ECO:0000256" key="1">
    <source>
        <dbReference type="ARBA" id="ARBA00001637"/>
    </source>
</evidence>
<feature type="binding site" evidence="7">
    <location>
        <begin position="113"/>
        <end position="114"/>
    </location>
    <ligand>
        <name>substrate</name>
    </ligand>
</feature>
<dbReference type="PATRIC" id="fig|1632867.3.peg.2399"/>
<comment type="similarity">
    <text evidence="7">Belongs to the MoaC family.</text>
</comment>
<dbReference type="InterPro" id="IPR023045">
    <property type="entry name" value="MoaC"/>
</dbReference>
<dbReference type="OrthoDB" id="9794429at2"/>
<reference evidence="10" key="1">
    <citation type="submission" date="2015-03" db="EMBL/GenBank/DDBJ databases">
        <title>Draft genome sequence of a novel methanotroph (Sn10-6) isolated from flooded ricefield rhizosphere in India.</title>
        <authorList>
            <person name="Pandit P.S."/>
            <person name="Pore S.D."/>
            <person name="Arora P."/>
            <person name="Kapse N.G."/>
            <person name="Dhakephalkar P.K."/>
            <person name="Rahalkar M.C."/>
        </authorList>
    </citation>
    <scope>NUCLEOTIDE SEQUENCE [LARGE SCALE GENOMIC DNA]</scope>
    <source>
        <strain evidence="10">Sn10-6</strain>
    </source>
</reference>
<dbReference type="InterPro" id="IPR050105">
    <property type="entry name" value="MoCo_biosynth_MoaA/MoaC"/>
</dbReference>
<dbReference type="EMBL" id="LAJX01000206">
    <property type="protein sequence ID" value="KJV05564.1"/>
    <property type="molecule type" value="Genomic_DNA"/>
</dbReference>
<keyword evidence="5 7" id="KW-0456">Lyase</keyword>
<comment type="caution">
    <text evidence="9">The sequence shown here is derived from an EMBL/GenBank/DDBJ whole genome shotgun (WGS) entry which is preliminary data.</text>
</comment>
<name>A0A0F3IJ53_9GAMM</name>
<gene>
    <name evidence="7 9" type="primary">moaC</name>
    <name evidence="9" type="ORF">VZ94_17280</name>
</gene>
<feature type="binding site" evidence="7">
    <location>
        <begin position="75"/>
        <end position="77"/>
    </location>
    <ligand>
        <name>substrate</name>
    </ligand>
</feature>
<evidence type="ECO:0000313" key="10">
    <source>
        <dbReference type="Proteomes" id="UP000033684"/>
    </source>
</evidence>
<organism evidence="9 10">
    <name type="scientific">Methylocucumis oryzae</name>
    <dbReference type="NCBI Taxonomy" id="1632867"/>
    <lineage>
        <taxon>Bacteria</taxon>
        <taxon>Pseudomonadati</taxon>
        <taxon>Pseudomonadota</taxon>
        <taxon>Gammaproteobacteria</taxon>
        <taxon>Methylococcales</taxon>
        <taxon>Methylococcaceae</taxon>
        <taxon>Methylocucumis</taxon>
    </lineage>
</organism>
<dbReference type="Gene3D" id="3.30.70.640">
    <property type="entry name" value="Molybdopterin cofactor biosynthesis C (MoaC) domain"/>
    <property type="match status" value="1"/>
</dbReference>
<dbReference type="InterPro" id="IPR002820">
    <property type="entry name" value="Mopterin_CF_biosynth-C_dom"/>
</dbReference>
<dbReference type="AlphaFoldDB" id="A0A0F3IJ53"/>
<dbReference type="GO" id="GO:0061799">
    <property type="term" value="F:cyclic pyranopterin monophosphate synthase activity"/>
    <property type="evidence" value="ECO:0007669"/>
    <property type="project" value="UniProtKB-UniRule"/>
</dbReference>
<evidence type="ECO:0000313" key="9">
    <source>
        <dbReference type="EMBL" id="KJV05564.1"/>
    </source>
</evidence>
<feature type="active site" evidence="7">
    <location>
        <position position="128"/>
    </location>
</feature>
<evidence type="ECO:0000256" key="3">
    <source>
        <dbReference type="ARBA" id="ARBA00012575"/>
    </source>
</evidence>
<protein>
    <recommendedName>
        <fullName evidence="3 7">Cyclic pyranopterin monophosphate synthase</fullName>
        <ecNumber evidence="3 7">4.6.1.17</ecNumber>
    </recommendedName>
    <alternativeName>
        <fullName evidence="7">Molybdenum cofactor biosynthesis protein C</fullName>
    </alternativeName>
</protein>
<evidence type="ECO:0000256" key="5">
    <source>
        <dbReference type="ARBA" id="ARBA00023239"/>
    </source>
</evidence>
<comment type="function">
    <text evidence="6 7">Catalyzes the conversion of (8S)-3',8-cyclo-7,8-dihydroguanosine 5'-triphosphate to cyclic pyranopterin monophosphate (cPMP).</text>
</comment>
<dbReference type="UniPathway" id="UPA00344"/>
<evidence type="ECO:0000256" key="6">
    <source>
        <dbReference type="ARBA" id="ARBA00055087"/>
    </source>
</evidence>
<evidence type="ECO:0000256" key="2">
    <source>
        <dbReference type="ARBA" id="ARBA00005046"/>
    </source>
</evidence>
<evidence type="ECO:0000256" key="4">
    <source>
        <dbReference type="ARBA" id="ARBA00023150"/>
    </source>
</evidence>
<proteinExistence type="inferred from homology"/>
<dbReference type="Proteomes" id="UP000033684">
    <property type="component" value="Unassembled WGS sequence"/>
</dbReference>
<dbReference type="Pfam" id="PF01967">
    <property type="entry name" value="MoaC"/>
    <property type="match status" value="1"/>
</dbReference>
<dbReference type="GO" id="GO:0006777">
    <property type="term" value="P:Mo-molybdopterin cofactor biosynthetic process"/>
    <property type="evidence" value="ECO:0007669"/>
    <property type="project" value="UniProtKB-UniRule"/>
</dbReference>
<keyword evidence="10" id="KW-1185">Reference proteome</keyword>
<dbReference type="EC" id="4.6.1.17" evidence="3 7"/>
<dbReference type="InterPro" id="IPR036522">
    <property type="entry name" value="MoaC_sf"/>
</dbReference>
<dbReference type="SUPFAM" id="SSF55040">
    <property type="entry name" value="Molybdenum cofactor biosynthesis protein C, MoaC"/>
    <property type="match status" value="1"/>
</dbReference>
<dbReference type="PANTHER" id="PTHR22960">
    <property type="entry name" value="MOLYBDOPTERIN COFACTOR SYNTHESIS PROTEIN A"/>
    <property type="match status" value="1"/>
</dbReference>
<comment type="pathway">
    <text evidence="2 7">Cofactor biosynthesis; molybdopterin biosynthesis.</text>
</comment>
<dbReference type="PANTHER" id="PTHR22960:SF29">
    <property type="entry name" value="CYCLIC PYRANOPTERIN MONOPHOSPHATE SYNTHASE"/>
    <property type="match status" value="1"/>
</dbReference>
<dbReference type="NCBIfam" id="TIGR00581">
    <property type="entry name" value="moaC"/>
    <property type="match status" value="1"/>
</dbReference>
<comment type="subunit">
    <text evidence="7">Homohexamer; trimer of dimers.</text>
</comment>
<keyword evidence="4 7" id="KW-0501">Molybdenum cofactor biosynthesis</keyword>
<reference evidence="9 10" key="2">
    <citation type="journal article" date="2016" name="Microb. Ecol.">
        <title>Genome Characteristics of a Novel Type I Methanotroph (Sn10-6) Isolated from a Flooded Indian Rice Field.</title>
        <authorList>
            <person name="Rahalkar M.C."/>
            <person name="Pandit P.S."/>
            <person name="Dhakephalkar P.K."/>
            <person name="Pore S."/>
            <person name="Arora P."/>
            <person name="Kapse N."/>
        </authorList>
    </citation>
    <scope>NUCLEOTIDE SEQUENCE [LARGE SCALE GENOMIC DNA]</scope>
    <source>
        <strain evidence="9 10">Sn10-6</strain>
    </source>
</reference>
<accession>A0A0F3IJ53</accession>
<feature type="domain" description="Molybdopterin cofactor biosynthesis C (MoaC)" evidence="8">
    <location>
        <begin position="15"/>
        <end position="150"/>
    </location>
</feature>
<dbReference type="NCBIfam" id="NF006870">
    <property type="entry name" value="PRK09364.1"/>
    <property type="match status" value="1"/>
</dbReference>
<dbReference type="HAMAP" id="MF_01224_B">
    <property type="entry name" value="MoaC_B"/>
    <property type="match status" value="1"/>
</dbReference>
<dbReference type="CDD" id="cd01420">
    <property type="entry name" value="MoaC_PE"/>
    <property type="match status" value="1"/>
</dbReference>
<sequence length="164" mass="17816">MTALTHFNDQGEAHMVDVSSKPQSLRTAISEGFITMQAHTLSLIENGGHKKGDVLGIARIAGIMASKKTSELIPLCHPIPLTHVEISFSADFHLHRIRCITTVKTTGQTGVEMEALTATTVALLTIYDMCKAVDKGMVIQAVQLLEKQGGQSGHWQRHSTDNSQ</sequence>
<dbReference type="InterPro" id="IPR047594">
    <property type="entry name" value="MoaC_bact/euk"/>
</dbReference>
<evidence type="ECO:0000256" key="7">
    <source>
        <dbReference type="HAMAP-Rule" id="MF_01224"/>
    </source>
</evidence>
<comment type="catalytic activity">
    <reaction evidence="1 7">
        <text>(8S)-3',8-cyclo-7,8-dihydroguanosine 5'-triphosphate = cyclic pyranopterin phosphate + diphosphate</text>
        <dbReference type="Rhea" id="RHEA:49580"/>
        <dbReference type="ChEBI" id="CHEBI:33019"/>
        <dbReference type="ChEBI" id="CHEBI:59648"/>
        <dbReference type="ChEBI" id="CHEBI:131766"/>
        <dbReference type="EC" id="4.6.1.17"/>
    </reaction>
</comment>
<dbReference type="RefSeq" id="WP_045780173.1">
    <property type="nucleotide sequence ID" value="NZ_LAJX01000206.1"/>
</dbReference>